<dbReference type="GO" id="GO:0022857">
    <property type="term" value="F:transmembrane transporter activity"/>
    <property type="evidence" value="ECO:0007669"/>
    <property type="project" value="InterPro"/>
</dbReference>
<dbReference type="InterPro" id="IPR005828">
    <property type="entry name" value="MFS_sugar_transport-like"/>
</dbReference>
<feature type="transmembrane region" description="Helical" evidence="8">
    <location>
        <begin position="254"/>
        <end position="272"/>
    </location>
</feature>
<keyword evidence="7 8" id="KW-0472">Membrane</keyword>
<evidence type="ECO:0000259" key="9">
    <source>
        <dbReference type="PROSITE" id="PS50850"/>
    </source>
</evidence>
<reference evidence="10 11" key="1">
    <citation type="journal article" date="2013" name="ISME J.">
        <title>A metabolic model for members of the genus Tetrasphaera involved in enhanced biological phosphorus removal.</title>
        <authorList>
            <person name="Kristiansen R."/>
            <person name="Nguyen H.T.T."/>
            <person name="Saunders A.M."/>
            <person name="Nielsen J.L."/>
            <person name="Wimmer R."/>
            <person name="Le V.Q."/>
            <person name="McIlroy S.J."/>
            <person name="Petrovski S."/>
            <person name="Seviour R.J."/>
            <person name="Calteau A."/>
            <person name="Nielsen K.L."/>
            <person name="Nielsen P.H."/>
        </authorList>
    </citation>
    <scope>NUCLEOTIDE SEQUENCE [LARGE SCALE GENOMIC DNA]</scope>
    <source>
        <strain evidence="10 11">Lp2</strain>
    </source>
</reference>
<feature type="transmembrane region" description="Helical" evidence="8">
    <location>
        <begin position="345"/>
        <end position="365"/>
    </location>
</feature>
<dbReference type="PRINTS" id="PR01035">
    <property type="entry name" value="TCRTETA"/>
</dbReference>
<dbReference type="OrthoDB" id="9793283at2"/>
<keyword evidence="11" id="KW-1185">Reference proteome</keyword>
<dbReference type="PROSITE" id="PS00216">
    <property type="entry name" value="SUGAR_TRANSPORT_1"/>
    <property type="match status" value="1"/>
</dbReference>
<evidence type="ECO:0000256" key="3">
    <source>
        <dbReference type="ARBA" id="ARBA00022448"/>
    </source>
</evidence>
<dbReference type="InterPro" id="IPR001958">
    <property type="entry name" value="Tet-R_TetA/multi-R_MdtG-like"/>
</dbReference>
<dbReference type="eggNOG" id="COG2814">
    <property type="taxonomic scope" value="Bacteria"/>
</dbReference>
<feature type="transmembrane region" description="Helical" evidence="8">
    <location>
        <begin position="307"/>
        <end position="325"/>
    </location>
</feature>
<dbReference type="InterPro" id="IPR005829">
    <property type="entry name" value="Sugar_transporter_CS"/>
</dbReference>
<dbReference type="SUPFAM" id="SSF103473">
    <property type="entry name" value="MFS general substrate transporter"/>
    <property type="match status" value="1"/>
</dbReference>
<dbReference type="PROSITE" id="PS50850">
    <property type="entry name" value="MFS"/>
    <property type="match status" value="1"/>
</dbReference>
<dbReference type="Pfam" id="PF07690">
    <property type="entry name" value="MFS_1"/>
    <property type="match status" value="1"/>
</dbReference>
<dbReference type="InterPro" id="IPR020846">
    <property type="entry name" value="MFS_dom"/>
</dbReference>
<dbReference type="Proteomes" id="UP000013167">
    <property type="component" value="Unassembled WGS sequence"/>
</dbReference>
<evidence type="ECO:0000256" key="7">
    <source>
        <dbReference type="ARBA" id="ARBA00023136"/>
    </source>
</evidence>
<evidence type="ECO:0000313" key="11">
    <source>
        <dbReference type="Proteomes" id="UP000013167"/>
    </source>
</evidence>
<dbReference type="InterPro" id="IPR011701">
    <property type="entry name" value="MFS"/>
</dbReference>
<keyword evidence="3" id="KW-0813">Transport</keyword>
<dbReference type="RefSeq" id="WP_010850928.1">
    <property type="nucleotide sequence ID" value="NZ_HF570956.1"/>
</dbReference>
<comment type="similarity">
    <text evidence="2">Belongs to the major facilitator superfamily. TCR/Tet family.</text>
</comment>
<evidence type="ECO:0000256" key="1">
    <source>
        <dbReference type="ARBA" id="ARBA00004651"/>
    </source>
</evidence>
<name>N0E2J2_9MICO</name>
<protein>
    <submittedName>
        <fullName evidence="10">Putative multidrug resistance protein</fullName>
    </submittedName>
</protein>
<gene>
    <name evidence="10" type="ORF">BN10_790003</name>
</gene>
<keyword evidence="4" id="KW-1003">Cell membrane</keyword>
<feature type="transmembrane region" description="Helical" evidence="8">
    <location>
        <begin position="107"/>
        <end position="131"/>
    </location>
</feature>
<dbReference type="GO" id="GO:0005886">
    <property type="term" value="C:plasma membrane"/>
    <property type="evidence" value="ECO:0007669"/>
    <property type="project" value="UniProtKB-SubCell"/>
</dbReference>
<organism evidence="10 11">
    <name type="scientific">Phycicoccus elongatus Lp2</name>
    <dbReference type="NCBI Taxonomy" id="1193181"/>
    <lineage>
        <taxon>Bacteria</taxon>
        <taxon>Bacillati</taxon>
        <taxon>Actinomycetota</taxon>
        <taxon>Actinomycetes</taxon>
        <taxon>Micrococcales</taxon>
        <taxon>Intrasporangiaceae</taxon>
        <taxon>Phycicoccus</taxon>
    </lineage>
</organism>
<evidence type="ECO:0000256" key="8">
    <source>
        <dbReference type="SAM" id="Phobius"/>
    </source>
</evidence>
<dbReference type="AlphaFoldDB" id="N0E2J2"/>
<feature type="transmembrane region" description="Helical" evidence="8">
    <location>
        <begin position="228"/>
        <end position="248"/>
    </location>
</feature>
<dbReference type="STRING" id="1193181.BN10_790003"/>
<accession>N0E2J2</accession>
<feature type="transmembrane region" description="Helical" evidence="8">
    <location>
        <begin position="17"/>
        <end position="38"/>
    </location>
</feature>
<evidence type="ECO:0000256" key="2">
    <source>
        <dbReference type="ARBA" id="ARBA00007520"/>
    </source>
</evidence>
<evidence type="ECO:0000256" key="6">
    <source>
        <dbReference type="ARBA" id="ARBA00022989"/>
    </source>
</evidence>
<feature type="transmembrane region" description="Helical" evidence="8">
    <location>
        <begin position="371"/>
        <end position="390"/>
    </location>
</feature>
<keyword evidence="6 8" id="KW-1133">Transmembrane helix</keyword>
<dbReference type="EMBL" id="CAIZ01000151">
    <property type="protein sequence ID" value="CCH71092.1"/>
    <property type="molecule type" value="Genomic_DNA"/>
</dbReference>
<dbReference type="InterPro" id="IPR036259">
    <property type="entry name" value="MFS_trans_sf"/>
</dbReference>
<dbReference type="InterPro" id="IPR050171">
    <property type="entry name" value="MFS_Transporters"/>
</dbReference>
<evidence type="ECO:0000313" key="10">
    <source>
        <dbReference type="EMBL" id="CCH71092.1"/>
    </source>
</evidence>
<dbReference type="Gene3D" id="1.20.1250.20">
    <property type="entry name" value="MFS general substrate transporter like domains"/>
    <property type="match status" value="2"/>
</dbReference>
<comment type="subcellular location">
    <subcellularLocation>
        <location evidence="1">Cell membrane</location>
        <topology evidence="1">Multi-pass membrane protein</topology>
    </subcellularLocation>
</comment>
<evidence type="ECO:0000256" key="5">
    <source>
        <dbReference type="ARBA" id="ARBA00022692"/>
    </source>
</evidence>
<dbReference type="Pfam" id="PF00083">
    <property type="entry name" value="Sugar_tr"/>
    <property type="match status" value="1"/>
</dbReference>
<feature type="transmembrane region" description="Helical" evidence="8">
    <location>
        <begin position="169"/>
        <end position="189"/>
    </location>
</feature>
<dbReference type="PANTHER" id="PTHR23517">
    <property type="entry name" value="RESISTANCE PROTEIN MDTM, PUTATIVE-RELATED-RELATED"/>
    <property type="match status" value="1"/>
</dbReference>
<proteinExistence type="inferred from homology"/>
<feature type="transmembrane region" description="Helical" evidence="8">
    <location>
        <begin position="82"/>
        <end position="101"/>
    </location>
</feature>
<evidence type="ECO:0000256" key="4">
    <source>
        <dbReference type="ARBA" id="ARBA00022475"/>
    </source>
</evidence>
<keyword evidence="5 8" id="KW-0812">Transmembrane</keyword>
<feature type="transmembrane region" description="Helical" evidence="8">
    <location>
        <begin position="143"/>
        <end position="163"/>
    </location>
</feature>
<feature type="transmembrane region" description="Helical" evidence="8">
    <location>
        <begin position="50"/>
        <end position="70"/>
    </location>
</feature>
<sequence>MTTLPTVTEKPRIPREIWVLIAAAFVIAIGFGLITPVLPSFARSFDVGVTASSIIVSAFAFFRLIFAPAGGRLIAKFGERPIYITGLLIVAISTGATAFAQSYWQVLLFRSLGGIGSTMFTVSAVALIVRLAPPTIRGRVSSAYGSAFLLGGIGGPVLGGLLGNLGLRIPFLVYAVALVIAAAIVAAMIRTEALRPAADAPQRAVFTVREALQDSAYRASMGSAVANGWANFGVRNAILPLFATAVILDEPWVAGAALAVFAAGNAMGLTFSGRLSDRIGRRPFIIGGLLVSGLATMITGWVGTLPLLILVSAVAGLGAGVLNPAQQASIADIVRQDRNGGPAIAAVQMSSDLGSIIGPIIAGVLVDEGSYGLAFAVTGLIGLLAVIPWLRARETANVA</sequence>
<dbReference type="CDD" id="cd17325">
    <property type="entry name" value="MFS_MdtG_SLC18_like"/>
    <property type="match status" value="1"/>
</dbReference>
<feature type="transmembrane region" description="Helical" evidence="8">
    <location>
        <begin position="284"/>
        <end position="301"/>
    </location>
</feature>
<comment type="caution">
    <text evidence="10">The sequence shown here is derived from an EMBL/GenBank/DDBJ whole genome shotgun (WGS) entry which is preliminary data.</text>
</comment>
<dbReference type="HOGENOM" id="CLU_001265_10_14_11"/>
<feature type="domain" description="Major facilitator superfamily (MFS) profile" evidence="9">
    <location>
        <begin position="16"/>
        <end position="397"/>
    </location>
</feature>